<keyword evidence="1" id="KW-1133">Transmembrane helix</keyword>
<dbReference type="EMBL" id="GBXM01053441">
    <property type="protein sequence ID" value="JAH55136.1"/>
    <property type="molecule type" value="Transcribed_RNA"/>
</dbReference>
<feature type="transmembrane region" description="Helical" evidence="1">
    <location>
        <begin position="20"/>
        <end position="42"/>
    </location>
</feature>
<organism evidence="2">
    <name type="scientific">Anguilla anguilla</name>
    <name type="common">European freshwater eel</name>
    <name type="synonym">Muraena anguilla</name>
    <dbReference type="NCBI Taxonomy" id="7936"/>
    <lineage>
        <taxon>Eukaryota</taxon>
        <taxon>Metazoa</taxon>
        <taxon>Chordata</taxon>
        <taxon>Craniata</taxon>
        <taxon>Vertebrata</taxon>
        <taxon>Euteleostomi</taxon>
        <taxon>Actinopterygii</taxon>
        <taxon>Neopterygii</taxon>
        <taxon>Teleostei</taxon>
        <taxon>Anguilliformes</taxon>
        <taxon>Anguillidae</taxon>
        <taxon>Anguilla</taxon>
    </lineage>
</organism>
<reference evidence="2" key="2">
    <citation type="journal article" date="2015" name="Fish Shellfish Immunol.">
        <title>Early steps in the European eel (Anguilla anguilla)-Vibrio vulnificus interaction in the gills: Role of the RtxA13 toxin.</title>
        <authorList>
            <person name="Callol A."/>
            <person name="Pajuelo D."/>
            <person name="Ebbesson L."/>
            <person name="Teles M."/>
            <person name="MacKenzie S."/>
            <person name="Amaro C."/>
        </authorList>
    </citation>
    <scope>NUCLEOTIDE SEQUENCE</scope>
</reference>
<keyword evidence="1" id="KW-0472">Membrane</keyword>
<dbReference type="AlphaFoldDB" id="A0A0E9TNF3"/>
<name>A0A0E9TNF3_ANGAN</name>
<sequence length="48" mass="5361">MLLDSNGFLCKICASAQLLIVTVIILIIIIIISIIIIITYLTRKMTIK</sequence>
<keyword evidence="1" id="KW-0812">Transmembrane</keyword>
<evidence type="ECO:0000256" key="1">
    <source>
        <dbReference type="SAM" id="Phobius"/>
    </source>
</evidence>
<evidence type="ECO:0000313" key="2">
    <source>
        <dbReference type="EMBL" id="JAH55136.1"/>
    </source>
</evidence>
<proteinExistence type="predicted"/>
<accession>A0A0E9TNF3</accession>
<protein>
    <submittedName>
        <fullName evidence="2">Uncharacterized protein</fullName>
    </submittedName>
</protein>
<reference evidence="2" key="1">
    <citation type="submission" date="2014-11" db="EMBL/GenBank/DDBJ databases">
        <authorList>
            <person name="Amaro Gonzalez C."/>
        </authorList>
    </citation>
    <scope>NUCLEOTIDE SEQUENCE</scope>
</reference>